<comment type="caution">
    <text evidence="1">The sequence shown here is derived from an EMBL/GenBank/DDBJ whole genome shotgun (WGS) entry which is preliminary data.</text>
</comment>
<protein>
    <submittedName>
        <fullName evidence="1">Uncharacterized protein</fullName>
    </submittedName>
</protein>
<reference evidence="1 2" key="1">
    <citation type="submission" date="2022-01" db="EMBL/GenBank/DDBJ databases">
        <title>Alkalihalobacillus sp. EGI L200015, a novel bacterium isolated from a salt lake sediment.</title>
        <authorList>
            <person name="Gao L."/>
            <person name="Fang B.-Z."/>
            <person name="Li W.-J."/>
        </authorList>
    </citation>
    <scope>NUCLEOTIDE SEQUENCE [LARGE SCALE GENOMIC DNA]</scope>
    <source>
        <strain evidence="1 2">KCTC 12718</strain>
    </source>
</reference>
<evidence type="ECO:0000313" key="2">
    <source>
        <dbReference type="Proteomes" id="UP001649381"/>
    </source>
</evidence>
<organism evidence="1 2">
    <name type="scientific">Pseudalkalibacillus berkeleyi</name>
    <dbReference type="NCBI Taxonomy" id="1069813"/>
    <lineage>
        <taxon>Bacteria</taxon>
        <taxon>Bacillati</taxon>
        <taxon>Bacillota</taxon>
        <taxon>Bacilli</taxon>
        <taxon>Bacillales</taxon>
        <taxon>Fictibacillaceae</taxon>
        <taxon>Pseudalkalibacillus</taxon>
    </lineage>
</organism>
<dbReference type="RefSeq" id="WP_236339283.1">
    <property type="nucleotide sequence ID" value="NZ_JAKIJS010000007.1"/>
</dbReference>
<dbReference type="EMBL" id="JAKIJS010000007">
    <property type="protein sequence ID" value="MCF6139631.1"/>
    <property type="molecule type" value="Genomic_DNA"/>
</dbReference>
<sequence>MPITTRPLNSKPLYLPFAWLQLVLEQNTSSTYLLTKDSTDFWKENYERINTYILRNIQTCQTLHLLKSKVLLYERNHIVLSVCNEQIMIVFHLHYCDNDWYIDIMSMKNEFHPLH</sequence>
<proteinExistence type="predicted"/>
<accession>A0ABS9H6A1</accession>
<dbReference type="Proteomes" id="UP001649381">
    <property type="component" value="Unassembled WGS sequence"/>
</dbReference>
<keyword evidence="2" id="KW-1185">Reference proteome</keyword>
<gene>
    <name evidence="1" type="ORF">L2716_18105</name>
</gene>
<name>A0ABS9H6A1_9BACL</name>
<evidence type="ECO:0000313" key="1">
    <source>
        <dbReference type="EMBL" id="MCF6139631.1"/>
    </source>
</evidence>